<comment type="subcellular location">
    <subcellularLocation>
        <location evidence="1">Membrane</location>
        <topology evidence="1">Multi-pass membrane protein</topology>
    </subcellularLocation>
</comment>
<feature type="transmembrane region" description="Helical" evidence="6">
    <location>
        <begin position="398"/>
        <end position="419"/>
    </location>
</feature>
<evidence type="ECO:0000259" key="7">
    <source>
        <dbReference type="Pfam" id="PF00916"/>
    </source>
</evidence>
<reference evidence="8 9" key="1">
    <citation type="submission" date="2016-10" db="EMBL/GenBank/DDBJ databases">
        <authorList>
            <person name="de Groot N.N."/>
        </authorList>
    </citation>
    <scope>NUCLEOTIDE SEQUENCE [LARGE SCALE GENOMIC DNA]</scope>
    <source>
        <strain evidence="8 9">Nl18</strain>
    </source>
</reference>
<evidence type="ECO:0000256" key="4">
    <source>
        <dbReference type="ARBA" id="ARBA00023136"/>
    </source>
</evidence>
<feature type="transmembrane region" description="Helical" evidence="6">
    <location>
        <begin position="108"/>
        <end position="128"/>
    </location>
</feature>
<feature type="transmembrane region" description="Helical" evidence="6">
    <location>
        <begin position="183"/>
        <end position="204"/>
    </location>
</feature>
<evidence type="ECO:0000256" key="5">
    <source>
        <dbReference type="SAM" id="MobiDB-lite"/>
    </source>
</evidence>
<evidence type="ECO:0000313" key="8">
    <source>
        <dbReference type="EMBL" id="SEN80345.1"/>
    </source>
</evidence>
<dbReference type="Pfam" id="PF00916">
    <property type="entry name" value="Sulfate_transp"/>
    <property type="match status" value="1"/>
</dbReference>
<evidence type="ECO:0000256" key="1">
    <source>
        <dbReference type="ARBA" id="ARBA00004141"/>
    </source>
</evidence>
<feature type="transmembrane region" description="Helical" evidence="6">
    <location>
        <begin position="345"/>
        <end position="377"/>
    </location>
</feature>
<evidence type="ECO:0000256" key="3">
    <source>
        <dbReference type="ARBA" id="ARBA00022989"/>
    </source>
</evidence>
<feature type="transmembrane region" description="Helical" evidence="6">
    <location>
        <begin position="134"/>
        <end position="152"/>
    </location>
</feature>
<accession>A0A1H8JIQ3</accession>
<feature type="compositionally biased region" description="Polar residues" evidence="5">
    <location>
        <begin position="542"/>
        <end position="553"/>
    </location>
</feature>
<dbReference type="PANTHER" id="PTHR11814">
    <property type="entry name" value="SULFATE TRANSPORTER"/>
    <property type="match status" value="1"/>
</dbReference>
<feature type="transmembrane region" description="Helical" evidence="6">
    <location>
        <begin position="57"/>
        <end position="75"/>
    </location>
</feature>
<evidence type="ECO:0000313" key="9">
    <source>
        <dbReference type="Proteomes" id="UP000183898"/>
    </source>
</evidence>
<dbReference type="EMBL" id="FOCT01000007">
    <property type="protein sequence ID" value="SEN80345.1"/>
    <property type="molecule type" value="Genomic_DNA"/>
</dbReference>
<keyword evidence="4 6" id="KW-0472">Membrane</keyword>
<sequence length="553" mass="58743">MSSANAATASTAKLTVPKDGLSGMLENFRYDFMAGFFVFLLALPLSLGIAKAGDFPPAMGVLTAMIGGLVVAFFAGSQLTIKGPAAGLITIVAGCVAEVGGGPEGWKMALGVMVVAGALQVVIGFMRAGSLSDFFPLSAVHGMLAAIGLIIISKQAHILLGIDPATLAGMGPVKLYAHIPHSIMNPNVPVAIVGILSLVVLFGLPKIKSPLVKKIPAPMVVLLIAIPAAIALDFKGTQPAHILVHIGDFWKEIAFNADFSQIGTGAFWKYVIMFLLVGSLESCLTVKAVDSLDPWRRQSNFNKDLIAVGAGNTLAAVVGGSPMISEVARSSANVGFGARTRWANFFHGLCLFVSMLFLIPVIEMIPNAALAAMLIFVGYRLASPHEFFKTYKIGSEQLTIFLVTIAVTVASDLLMGIGAGILVKFVFHIVNGASLGNLFSARYQLKQTGNQYSMNVQDAAIFSNLIGFKKVLAKFEPKKEVVLDFSQATLVDHTFMEFLEHFEEQYVENGGTVTVTGFDRFQPFSAHPLAGRKAKKEKVSATAPSLDSSASRE</sequence>
<dbReference type="GO" id="GO:0055085">
    <property type="term" value="P:transmembrane transport"/>
    <property type="evidence" value="ECO:0007669"/>
    <property type="project" value="InterPro"/>
</dbReference>
<feature type="domain" description="SLC26A/SulP transporter" evidence="7">
    <location>
        <begin position="28"/>
        <end position="404"/>
    </location>
</feature>
<dbReference type="RefSeq" id="WP_074746636.1">
    <property type="nucleotide sequence ID" value="NZ_FOCT01000007.1"/>
</dbReference>
<proteinExistence type="predicted"/>
<keyword evidence="3 6" id="KW-1133">Transmembrane helix</keyword>
<feature type="transmembrane region" description="Helical" evidence="6">
    <location>
        <begin position="216"/>
        <end position="234"/>
    </location>
</feature>
<keyword evidence="2 6" id="KW-0812">Transmembrane</keyword>
<evidence type="ECO:0000256" key="2">
    <source>
        <dbReference type="ARBA" id="ARBA00022692"/>
    </source>
</evidence>
<feature type="transmembrane region" description="Helical" evidence="6">
    <location>
        <begin position="32"/>
        <end position="50"/>
    </location>
</feature>
<organism evidence="8 9">
    <name type="scientific">Nitrosospira multiformis</name>
    <dbReference type="NCBI Taxonomy" id="1231"/>
    <lineage>
        <taxon>Bacteria</taxon>
        <taxon>Pseudomonadati</taxon>
        <taxon>Pseudomonadota</taxon>
        <taxon>Betaproteobacteria</taxon>
        <taxon>Nitrosomonadales</taxon>
        <taxon>Nitrosomonadaceae</taxon>
        <taxon>Nitrosospira</taxon>
    </lineage>
</organism>
<dbReference type="AlphaFoldDB" id="A0A1H8JIQ3"/>
<name>A0A1H8JIQ3_9PROT</name>
<evidence type="ECO:0000256" key="6">
    <source>
        <dbReference type="SAM" id="Phobius"/>
    </source>
</evidence>
<feature type="region of interest" description="Disordered" evidence="5">
    <location>
        <begin position="529"/>
        <end position="553"/>
    </location>
</feature>
<dbReference type="Gene3D" id="3.30.750.24">
    <property type="entry name" value="STAS domain"/>
    <property type="match status" value="1"/>
</dbReference>
<protein>
    <submittedName>
        <fullName evidence="8">Sulfate permease, MFS superfamily</fullName>
    </submittedName>
</protein>
<dbReference type="InterPro" id="IPR036513">
    <property type="entry name" value="STAS_dom_sf"/>
</dbReference>
<dbReference type="InterPro" id="IPR001902">
    <property type="entry name" value="SLC26A/SulP_fam"/>
</dbReference>
<dbReference type="InterPro" id="IPR011547">
    <property type="entry name" value="SLC26A/SulP_dom"/>
</dbReference>
<dbReference type="Proteomes" id="UP000183898">
    <property type="component" value="Unassembled WGS sequence"/>
</dbReference>
<feature type="transmembrane region" description="Helical" evidence="6">
    <location>
        <begin position="81"/>
        <end position="101"/>
    </location>
</feature>
<feature type="transmembrane region" description="Helical" evidence="6">
    <location>
        <begin position="305"/>
        <end position="325"/>
    </location>
</feature>
<gene>
    <name evidence="8" type="ORF">SAMN05216404_10784</name>
</gene>
<dbReference type="GO" id="GO:0016020">
    <property type="term" value="C:membrane"/>
    <property type="evidence" value="ECO:0007669"/>
    <property type="project" value="UniProtKB-SubCell"/>
</dbReference>